<dbReference type="InterPro" id="IPR050815">
    <property type="entry name" value="TF_fung"/>
</dbReference>
<dbReference type="PANTHER" id="PTHR47338:SF10">
    <property type="entry name" value="TRANSCRIPTION FACTOR DOMAIN-CONTAINING PROTEIN-RELATED"/>
    <property type="match status" value="1"/>
</dbReference>
<evidence type="ECO:0000256" key="5">
    <source>
        <dbReference type="ARBA" id="ARBA00023242"/>
    </source>
</evidence>
<dbReference type="Gene3D" id="4.10.240.10">
    <property type="entry name" value="Zn(2)-C6 fungal-type DNA-binding domain"/>
    <property type="match status" value="1"/>
</dbReference>
<dbReference type="Pfam" id="PF04082">
    <property type="entry name" value="Fungal_trans"/>
    <property type="match status" value="1"/>
</dbReference>
<dbReference type="InterPro" id="IPR007219">
    <property type="entry name" value="XnlR_reg_dom"/>
</dbReference>
<dbReference type="SMART" id="SM00906">
    <property type="entry name" value="Fungal_trans"/>
    <property type="match status" value="1"/>
</dbReference>
<reference evidence="7" key="1">
    <citation type="journal article" date="2021" name="Nat. Commun.">
        <title>Genetic determinants of endophytism in the Arabidopsis root mycobiome.</title>
        <authorList>
            <person name="Mesny F."/>
            <person name="Miyauchi S."/>
            <person name="Thiergart T."/>
            <person name="Pickel B."/>
            <person name="Atanasova L."/>
            <person name="Karlsson M."/>
            <person name="Huettel B."/>
            <person name="Barry K.W."/>
            <person name="Haridas S."/>
            <person name="Chen C."/>
            <person name="Bauer D."/>
            <person name="Andreopoulos W."/>
            <person name="Pangilinan J."/>
            <person name="LaButti K."/>
            <person name="Riley R."/>
            <person name="Lipzen A."/>
            <person name="Clum A."/>
            <person name="Drula E."/>
            <person name="Henrissat B."/>
            <person name="Kohler A."/>
            <person name="Grigoriev I.V."/>
            <person name="Martin F.M."/>
            <person name="Hacquard S."/>
        </authorList>
    </citation>
    <scope>NUCLEOTIDE SEQUENCE</scope>
    <source>
        <strain evidence="7">MPI-CAGE-CH-0243</strain>
    </source>
</reference>
<dbReference type="GO" id="GO:0005634">
    <property type="term" value="C:nucleus"/>
    <property type="evidence" value="ECO:0007669"/>
    <property type="project" value="UniProtKB-SubCell"/>
</dbReference>
<dbReference type="GO" id="GO:0008270">
    <property type="term" value="F:zinc ion binding"/>
    <property type="evidence" value="ECO:0007669"/>
    <property type="project" value="InterPro"/>
</dbReference>
<dbReference type="InterPro" id="IPR036864">
    <property type="entry name" value="Zn2-C6_fun-type_DNA-bd_sf"/>
</dbReference>
<evidence type="ECO:0000256" key="2">
    <source>
        <dbReference type="ARBA" id="ARBA00022723"/>
    </source>
</evidence>
<gene>
    <name evidence="7" type="ORF">B0J11DRAFT_580388</name>
</gene>
<organism evidence="7 8">
    <name type="scientific">Dendryphion nanum</name>
    <dbReference type="NCBI Taxonomy" id="256645"/>
    <lineage>
        <taxon>Eukaryota</taxon>
        <taxon>Fungi</taxon>
        <taxon>Dikarya</taxon>
        <taxon>Ascomycota</taxon>
        <taxon>Pezizomycotina</taxon>
        <taxon>Dothideomycetes</taxon>
        <taxon>Pleosporomycetidae</taxon>
        <taxon>Pleosporales</taxon>
        <taxon>Torulaceae</taxon>
        <taxon>Dendryphion</taxon>
    </lineage>
</organism>
<evidence type="ECO:0000259" key="6">
    <source>
        <dbReference type="PROSITE" id="PS50048"/>
    </source>
</evidence>
<dbReference type="PROSITE" id="PS00463">
    <property type="entry name" value="ZN2_CY6_FUNGAL_1"/>
    <property type="match status" value="1"/>
</dbReference>
<protein>
    <submittedName>
        <fullName evidence="7">Fungal-specific transcription factor domain-containing protein</fullName>
    </submittedName>
</protein>
<evidence type="ECO:0000313" key="7">
    <source>
        <dbReference type="EMBL" id="KAH7123611.1"/>
    </source>
</evidence>
<evidence type="ECO:0000313" key="8">
    <source>
        <dbReference type="Proteomes" id="UP000700596"/>
    </source>
</evidence>
<name>A0A9P9DS66_9PLEO</name>
<dbReference type="GO" id="GO:0006351">
    <property type="term" value="P:DNA-templated transcription"/>
    <property type="evidence" value="ECO:0007669"/>
    <property type="project" value="InterPro"/>
</dbReference>
<evidence type="ECO:0000256" key="3">
    <source>
        <dbReference type="ARBA" id="ARBA00023015"/>
    </source>
</evidence>
<dbReference type="SUPFAM" id="SSF57701">
    <property type="entry name" value="Zn2/Cys6 DNA-binding domain"/>
    <property type="match status" value="1"/>
</dbReference>
<comment type="caution">
    <text evidence="7">The sequence shown here is derived from an EMBL/GenBank/DDBJ whole genome shotgun (WGS) entry which is preliminary data.</text>
</comment>
<dbReference type="GO" id="GO:0000981">
    <property type="term" value="F:DNA-binding transcription factor activity, RNA polymerase II-specific"/>
    <property type="evidence" value="ECO:0007669"/>
    <property type="project" value="InterPro"/>
</dbReference>
<comment type="subcellular location">
    <subcellularLocation>
        <location evidence="1">Nucleus</location>
    </subcellularLocation>
</comment>
<dbReference type="PANTHER" id="PTHR47338">
    <property type="entry name" value="ZN(II)2CYS6 TRANSCRIPTION FACTOR (EUROFUNG)-RELATED"/>
    <property type="match status" value="1"/>
</dbReference>
<feature type="domain" description="Zn(2)-C6 fungal-type" evidence="6">
    <location>
        <begin position="16"/>
        <end position="46"/>
    </location>
</feature>
<dbReference type="InterPro" id="IPR001138">
    <property type="entry name" value="Zn2Cys6_DnaBD"/>
</dbReference>
<proteinExistence type="predicted"/>
<dbReference type="SMART" id="SM00066">
    <property type="entry name" value="GAL4"/>
    <property type="match status" value="1"/>
</dbReference>
<keyword evidence="8" id="KW-1185">Reference proteome</keyword>
<dbReference type="EMBL" id="JAGMWT010000008">
    <property type="protein sequence ID" value="KAH7123611.1"/>
    <property type="molecule type" value="Genomic_DNA"/>
</dbReference>
<dbReference type="CDD" id="cd12148">
    <property type="entry name" value="fungal_TF_MHR"/>
    <property type="match status" value="1"/>
</dbReference>
<keyword evidence="2" id="KW-0479">Metal-binding</keyword>
<sequence length="596" mass="67895">MQTLTSAASITKRKQACSSCRHRKKRCDGERPTCSLCRKWGIQCEYAVPAANKSAEQSEIPSFPRPFFDAQAALPFNLVQMQDAMLNFLPFPDNNNNNIDSSSLAIDPTLEQATGYPTPSSEQPIDGTVNIDDSFSIDSGLPSDTVLIELINIFFDHSSTHFPCFHKQNLIRQVQNHQMQTASPIVLRAICITAARHHSDPEIRARRNDWFSTARLEYELSPRIPIQPVRTLQAAALLLTYAYTIGDFSFAWLVLGKAWRQMCALGFNRLDSEQGSASTFDLPEHHPDTLLETEELRRTLWLLFIIDRSHTWPTGWPHAIDERQFKVDIPIADEYFQAMSLHTIDSIQSPTPFTRHLNKLISSSHIPTESVNMFHYLVVAHVILGRITEQIHSPHNSPDSPEYAQECNDLDSCIVKFRLSIPRVATSALESSPEHREQAIWLNTSLNLMAMLLNYRCTKLGDQEESPEQFFRVIVAARNTAQMLKDASRISVDFLLSPHIASAFYIAACVLVVQWRMTGEDSFKEDADLFTLLFDRFNDVFEFIGLKFRLALDHDMERTMDSIHELREKGFKGLMSDCSKWRHVQQTVAQKGIYIT</sequence>
<dbReference type="AlphaFoldDB" id="A0A9P9DS66"/>
<dbReference type="Proteomes" id="UP000700596">
    <property type="component" value="Unassembled WGS sequence"/>
</dbReference>
<accession>A0A9P9DS66</accession>
<dbReference type="Pfam" id="PF00172">
    <property type="entry name" value="Zn_clus"/>
    <property type="match status" value="1"/>
</dbReference>
<dbReference type="GO" id="GO:0003677">
    <property type="term" value="F:DNA binding"/>
    <property type="evidence" value="ECO:0007669"/>
    <property type="project" value="InterPro"/>
</dbReference>
<dbReference type="OrthoDB" id="2943660at2759"/>
<evidence type="ECO:0000256" key="4">
    <source>
        <dbReference type="ARBA" id="ARBA00023163"/>
    </source>
</evidence>
<dbReference type="CDD" id="cd00067">
    <property type="entry name" value="GAL4"/>
    <property type="match status" value="1"/>
</dbReference>
<keyword evidence="3" id="KW-0805">Transcription regulation</keyword>
<keyword evidence="4" id="KW-0804">Transcription</keyword>
<keyword evidence="5" id="KW-0539">Nucleus</keyword>
<dbReference type="PROSITE" id="PS50048">
    <property type="entry name" value="ZN2_CY6_FUNGAL_2"/>
    <property type="match status" value="1"/>
</dbReference>
<evidence type="ECO:0000256" key="1">
    <source>
        <dbReference type="ARBA" id="ARBA00004123"/>
    </source>
</evidence>